<evidence type="ECO:0000256" key="2">
    <source>
        <dbReference type="SAM" id="MobiDB-lite"/>
    </source>
</evidence>
<keyword evidence="5" id="KW-1185">Reference proteome</keyword>
<keyword evidence="3" id="KW-0732">Signal</keyword>
<accession>A0A1R1MLG6</accession>
<dbReference type="OrthoDB" id="11616at2"/>
<sequence length="332" mass="37431">MRKLIAAMLTAALIAPTGAMATSMKSERKSESTGSSMTGSMMPEHGTSSAAFWKVNTGRREKMIAKKTSMNAVRKKVESLRKMRPSFTTALTAMKKVDEAIILLKEGKTEQAKKVLTEAEKYVEKYMKENKGMGFVPLNQQIAVIEFRGDVKTAEKIVKKAEELLKEGKVQDAKALLNTLSDEIDVINVYLPLTMYKKVVKDAIKEIDKGKKEEAMKMLMAIRDSIAIQKIVIPIPMIKVQALIERAKVMNKKDRKLAIAYLKEAQKELRLAKALGYAYDFEKTYRELDRELKQLETAIEGKKETGSLFNSILEKLKLLKEKATKEITSRTE</sequence>
<gene>
    <name evidence="4" type="ORF">BLW93_04420</name>
</gene>
<feature type="chain" id="PRO_5013272075" description="YfdX family protein" evidence="3">
    <location>
        <begin position="22"/>
        <end position="332"/>
    </location>
</feature>
<feature type="signal peptide" evidence="3">
    <location>
        <begin position="1"/>
        <end position="21"/>
    </location>
</feature>
<keyword evidence="1" id="KW-0175">Coiled coil</keyword>
<evidence type="ECO:0008006" key="6">
    <source>
        <dbReference type="Google" id="ProtNLM"/>
    </source>
</evidence>
<organism evidence="4 5">
    <name type="scientific">Desulfurobacterium indicum</name>
    <dbReference type="NCBI Taxonomy" id="1914305"/>
    <lineage>
        <taxon>Bacteria</taxon>
        <taxon>Pseudomonadati</taxon>
        <taxon>Aquificota</taxon>
        <taxon>Aquificia</taxon>
        <taxon>Desulfurobacteriales</taxon>
        <taxon>Desulfurobacteriaceae</taxon>
        <taxon>Desulfurobacterium</taxon>
    </lineage>
</organism>
<evidence type="ECO:0000256" key="1">
    <source>
        <dbReference type="SAM" id="Coils"/>
    </source>
</evidence>
<comment type="caution">
    <text evidence="4">The sequence shown here is derived from an EMBL/GenBank/DDBJ whole genome shotgun (WGS) entry which is preliminary data.</text>
</comment>
<dbReference type="AlphaFoldDB" id="A0A1R1MLG6"/>
<dbReference type="Pfam" id="PF10938">
    <property type="entry name" value="YfdX"/>
    <property type="match status" value="1"/>
</dbReference>
<feature type="compositionally biased region" description="Low complexity" evidence="2">
    <location>
        <begin position="32"/>
        <end position="42"/>
    </location>
</feature>
<dbReference type="Proteomes" id="UP000187408">
    <property type="component" value="Unassembled WGS sequence"/>
</dbReference>
<dbReference type="Gene3D" id="1.20.120.1940">
    <property type="entry name" value="YfdX protein domain"/>
    <property type="match status" value="1"/>
</dbReference>
<name>A0A1R1MLG6_9BACT</name>
<reference evidence="4 5" key="1">
    <citation type="submission" date="2016-10" db="EMBL/GenBank/DDBJ databases">
        <title>Genome sequence of a sulfur-reducing bacterium Desulfurobacterium indicum K6013.</title>
        <authorList>
            <person name="Cao J."/>
            <person name="Shao Z."/>
            <person name="Alain K."/>
            <person name="Jebbar M."/>
        </authorList>
    </citation>
    <scope>NUCLEOTIDE SEQUENCE [LARGE SCALE GENOMIC DNA]</scope>
    <source>
        <strain evidence="4 5">K6013</strain>
    </source>
</reference>
<evidence type="ECO:0000256" key="3">
    <source>
        <dbReference type="SAM" id="SignalP"/>
    </source>
</evidence>
<feature type="coiled-coil region" evidence="1">
    <location>
        <begin position="278"/>
        <end position="305"/>
    </location>
</feature>
<dbReference type="InterPro" id="IPR021236">
    <property type="entry name" value="Uncharacterised_YfdX"/>
</dbReference>
<evidence type="ECO:0000313" key="5">
    <source>
        <dbReference type="Proteomes" id="UP000187408"/>
    </source>
</evidence>
<feature type="region of interest" description="Disordered" evidence="2">
    <location>
        <begin position="20"/>
        <end position="44"/>
    </location>
</feature>
<dbReference type="RefSeq" id="WP_076712900.1">
    <property type="nucleotide sequence ID" value="NZ_MOEN01000013.1"/>
</dbReference>
<proteinExistence type="predicted"/>
<evidence type="ECO:0000313" key="4">
    <source>
        <dbReference type="EMBL" id="OMH40544.1"/>
    </source>
</evidence>
<protein>
    <recommendedName>
        <fullName evidence="6">YfdX family protein</fullName>
    </recommendedName>
</protein>
<dbReference type="EMBL" id="MOEN01000013">
    <property type="protein sequence ID" value="OMH40544.1"/>
    <property type="molecule type" value="Genomic_DNA"/>
</dbReference>